<dbReference type="Proteomes" id="UP000046392">
    <property type="component" value="Unplaced"/>
</dbReference>
<dbReference type="PANTHER" id="PTHR36300">
    <property type="entry name" value="RAW, ISOFORM A"/>
    <property type="match status" value="1"/>
</dbReference>
<feature type="transmembrane region" description="Helical" evidence="1">
    <location>
        <begin position="339"/>
        <end position="364"/>
    </location>
</feature>
<name>A0A0N5BKF7_STREA</name>
<dbReference type="WBParaSite" id="SPAL_0000641400.1">
    <property type="protein sequence ID" value="SPAL_0000641400.1"/>
    <property type="gene ID" value="SPAL_0000641400"/>
</dbReference>
<evidence type="ECO:0000313" key="3">
    <source>
        <dbReference type="WBParaSite" id="SPAL_0000641400.1"/>
    </source>
</evidence>
<dbReference type="PANTHER" id="PTHR36300:SF1">
    <property type="entry name" value="RAW, ISOFORM A"/>
    <property type="match status" value="1"/>
</dbReference>
<dbReference type="InterPro" id="IPR039470">
    <property type="entry name" value="Nuc_deoxyri_tr2"/>
</dbReference>
<dbReference type="AlphaFoldDB" id="A0A0N5BKF7"/>
<dbReference type="STRING" id="174720.A0A0N5BKF7"/>
<keyword evidence="1" id="KW-0812">Transmembrane</keyword>
<keyword evidence="2" id="KW-1185">Reference proteome</keyword>
<proteinExistence type="predicted"/>
<keyword evidence="1" id="KW-1133">Transmembrane helix</keyword>
<dbReference type="GO" id="GO:0005886">
    <property type="term" value="C:plasma membrane"/>
    <property type="evidence" value="ECO:0007669"/>
    <property type="project" value="TreeGrafter"/>
</dbReference>
<reference evidence="3" key="1">
    <citation type="submission" date="2017-02" db="UniProtKB">
        <authorList>
            <consortium name="WormBaseParasite"/>
        </authorList>
    </citation>
    <scope>IDENTIFICATION</scope>
</reference>
<sequence>MTTNKIKNLFYHVGLLSQLPEDLRPPSPSEKYSKSMSDNKKNGWKILSTLSNSFSNSFENKEYNDIIHEEGTSSSIDGSGSNEADDSLDFDQNSVKNLIKRILSVKSLSLSYKDSISSDIPNQESGYIHYDVFLGGSCGHTIWRRSLVIPYLNKRDISYYDPQRPVWTESMIYEEAIAKENSSLFLYVLDPETINAVSFLEIAYFASRKTPKLVVVFLDKKEWKGKAHPLDLPDRQRTCDLIELILTRHSVPLLTSINEALDYVDDMIIGDKEWKAAMKNKKQRLPFLKIQIHRSFLNFKKKIFSTNILFSFCKRNKSNFSNNYNNNNNEIDNIYYCKYFTILLLIETIILIVTLLTFSSYIFPTILSDLYIIFIFLILLIFINTSFIYGMSMIQRFIKKLNYNRYKIKEKSLILPNPPIMKTKCFVLNEHGERIVENGKSHSLLYHETIGNGKRNETNFQDITSSCNNKYNNYNKYDRNLKTKDIATDECFSKPKRQSITGSLIRQSPIGYDVFLSSSSSNELDWITQKAIPILEKFNLSHISFSNCVSEMKMPLLHSSSHILYYIPSYKTFLSGMIEVAYYIGQSDLHVTVCVPSEAECLLLNYNNNPDLDPQTIAAVEKRNDCYKMAFTYLKDMANRSQVKVYTNVEDAIKHIVLKEKRKLKLRKSHNFETLRNNKELELNSSNFVFDFENKLNCSMITGSQSEDQLSYFSGSLVNNTS</sequence>
<protein>
    <submittedName>
        <fullName evidence="3">Raw</fullName>
    </submittedName>
</protein>
<organism evidence="2 3">
    <name type="scientific">Strongyloides papillosus</name>
    <name type="common">Intestinal threadworm</name>
    <dbReference type="NCBI Taxonomy" id="174720"/>
    <lineage>
        <taxon>Eukaryota</taxon>
        <taxon>Metazoa</taxon>
        <taxon>Ecdysozoa</taxon>
        <taxon>Nematoda</taxon>
        <taxon>Chromadorea</taxon>
        <taxon>Rhabditida</taxon>
        <taxon>Tylenchina</taxon>
        <taxon>Panagrolaimomorpha</taxon>
        <taxon>Strongyloidoidea</taxon>
        <taxon>Strongyloididae</taxon>
        <taxon>Strongyloides</taxon>
    </lineage>
</organism>
<accession>A0A0N5BKF7</accession>
<keyword evidence="1" id="KW-0472">Membrane</keyword>
<evidence type="ECO:0000313" key="2">
    <source>
        <dbReference type="Proteomes" id="UP000046392"/>
    </source>
</evidence>
<evidence type="ECO:0000256" key="1">
    <source>
        <dbReference type="SAM" id="Phobius"/>
    </source>
</evidence>
<dbReference type="Pfam" id="PF15891">
    <property type="entry name" value="Nuc_deoxyri_tr2"/>
    <property type="match status" value="1"/>
</dbReference>
<feature type="transmembrane region" description="Helical" evidence="1">
    <location>
        <begin position="370"/>
        <end position="391"/>
    </location>
</feature>
<dbReference type="Gene3D" id="3.40.50.450">
    <property type="match status" value="1"/>
</dbReference>